<reference evidence="1 2" key="1">
    <citation type="submission" date="2020-08" db="EMBL/GenBank/DDBJ databases">
        <title>Genomic Encyclopedia of Type Strains, Phase IV (KMG-IV): sequencing the most valuable type-strain genomes for metagenomic binning, comparative biology and taxonomic classification.</title>
        <authorList>
            <person name="Goeker M."/>
        </authorList>
    </citation>
    <scope>NUCLEOTIDE SEQUENCE [LARGE SCALE GENOMIC DNA]</scope>
    <source>
        <strain evidence="1 2">DSM 40141</strain>
    </source>
</reference>
<proteinExistence type="predicted"/>
<keyword evidence="2" id="KW-1185">Reference proteome</keyword>
<evidence type="ECO:0000313" key="1">
    <source>
        <dbReference type="EMBL" id="MBB6440182.1"/>
    </source>
</evidence>
<sequence>MVETRSAEYRNFENTLAEFRRAFLAHQAGSEHLVEVLAELHRSRYYIGHLGSDDVISIVERIDLLCQTLAVHVESDERAE</sequence>
<evidence type="ECO:0000313" key="2">
    <source>
        <dbReference type="Proteomes" id="UP000540423"/>
    </source>
</evidence>
<gene>
    <name evidence="1" type="ORF">HNQ79_006695</name>
</gene>
<dbReference type="AlphaFoldDB" id="A0A7X0HPN1"/>
<protein>
    <submittedName>
        <fullName evidence="1">CBS domain containing-hemolysin-like protein</fullName>
    </submittedName>
</protein>
<dbReference type="EMBL" id="JACHEM010000042">
    <property type="protein sequence ID" value="MBB6440182.1"/>
    <property type="molecule type" value="Genomic_DNA"/>
</dbReference>
<dbReference type="RefSeq" id="WP_185036627.1">
    <property type="nucleotide sequence ID" value="NZ_BNBN01000031.1"/>
</dbReference>
<accession>A0A7X0HPN1</accession>
<comment type="caution">
    <text evidence="1">The sequence shown here is derived from an EMBL/GenBank/DDBJ whole genome shotgun (WGS) entry which is preliminary data.</text>
</comment>
<organism evidence="1 2">
    <name type="scientific">Streptomyces candidus</name>
    <dbReference type="NCBI Taxonomy" id="67283"/>
    <lineage>
        <taxon>Bacteria</taxon>
        <taxon>Bacillati</taxon>
        <taxon>Actinomycetota</taxon>
        <taxon>Actinomycetes</taxon>
        <taxon>Kitasatosporales</taxon>
        <taxon>Streptomycetaceae</taxon>
        <taxon>Streptomyces</taxon>
    </lineage>
</organism>
<name>A0A7X0HPN1_9ACTN</name>
<dbReference type="Proteomes" id="UP000540423">
    <property type="component" value="Unassembled WGS sequence"/>
</dbReference>